<feature type="region of interest" description="Disordered" evidence="1">
    <location>
        <begin position="100"/>
        <end position="132"/>
    </location>
</feature>
<evidence type="ECO:0000313" key="3">
    <source>
        <dbReference type="EMBL" id="QHB79555.1"/>
    </source>
</evidence>
<feature type="region of interest" description="Disordered" evidence="1">
    <location>
        <begin position="145"/>
        <end position="174"/>
    </location>
</feature>
<keyword evidence="3" id="KW-0496">Mitochondrion</keyword>
<geneLocation type="mitochondrion" evidence="3"/>
<protein>
    <submittedName>
        <fullName evidence="3">Uncharacterized protein</fullName>
    </submittedName>
</protein>
<accession>A0A6B9MM66</accession>
<evidence type="ECO:0000256" key="1">
    <source>
        <dbReference type="SAM" id="MobiDB-lite"/>
    </source>
</evidence>
<reference evidence="3" key="1">
    <citation type="submission" date="2019-11" db="EMBL/GenBank/DDBJ databases">
        <title>The Complete mitochondrial genome of Sesuvium portulacastrum and its phylogenetic implications.</title>
        <authorList>
            <person name="Mao L.L."/>
            <person name="Ya W.W."/>
            <person name="Yun W."/>
            <person name="Ying Z."/>
        </authorList>
    </citation>
    <scope>NUCLEOTIDE SEQUENCE</scope>
</reference>
<dbReference type="EMBL" id="MN683736">
    <property type="protein sequence ID" value="QHB79555.1"/>
    <property type="molecule type" value="Genomic_DNA"/>
</dbReference>
<proteinExistence type="predicted"/>
<dbReference type="AlphaFoldDB" id="A0A6B9MM66"/>
<keyword evidence="2" id="KW-0812">Transmembrane</keyword>
<evidence type="ECO:0000256" key="2">
    <source>
        <dbReference type="SAM" id="Phobius"/>
    </source>
</evidence>
<feature type="transmembrane region" description="Helical" evidence="2">
    <location>
        <begin position="49"/>
        <end position="68"/>
    </location>
</feature>
<name>A0A6B9MM66_SESPO</name>
<keyword evidence="2" id="KW-1133">Transmembrane helix</keyword>
<feature type="transmembrane region" description="Helical" evidence="2">
    <location>
        <begin position="6"/>
        <end position="28"/>
    </location>
</feature>
<keyword evidence="2" id="KW-0472">Membrane</keyword>
<gene>
    <name evidence="3" type="primary">ORF272</name>
</gene>
<organism evidence="3">
    <name type="scientific">Sesuvium portulacastrum</name>
    <name type="common">Shoreline sea purslane</name>
    <name type="synonym">Portulaca portulacastrum</name>
    <dbReference type="NCBI Taxonomy" id="221166"/>
    <lineage>
        <taxon>Eukaryota</taxon>
        <taxon>Viridiplantae</taxon>
        <taxon>Streptophyta</taxon>
        <taxon>Embryophyta</taxon>
        <taxon>Tracheophyta</taxon>
        <taxon>Spermatophyta</taxon>
        <taxon>Magnoliopsida</taxon>
        <taxon>eudicotyledons</taxon>
        <taxon>Gunneridae</taxon>
        <taxon>Pentapetalae</taxon>
        <taxon>Caryophyllales</taxon>
        <taxon>Aizoaceae</taxon>
        <taxon>Sesuvium</taxon>
    </lineage>
</organism>
<sequence>MIAHFLIRISVVLVILVFLFLACLLLGIDLNMVLMKLQSMLLGKSLHLLFSRLGWCGGGLILVVSMFIEPEPIGKMMAPSGASGAGCTGSGVERWLNQENASSNPRELEDDAGTSASGTTRPRPSSPFSPLPSISSIGDSWISEAYGGRGDTSSSAPHPSPEEAHDPTQVNEAPPLAQGALPQELNAPSVLELRHRLDHFASSFNRIAMRSDYLIGLNERLELTESTPERRNQILEGMRIISALQGRERPTSGKRAGDALVAFMREWDQKQA</sequence>